<sequence>MTGFLGKRSNGQGRSAQNRASVKEFEDAQRRLLERFGLRAESRFVDVPAIGGRAHVLVVGEGPPLMMVIGGMVPAAFWAPLMPHLTGYTLYAVDLPGFGLTDGVDYSAKPLRSLAVEFLAQVLGGVGLQSVPFITQSQGSLWSAWLSLDHPGTVDAQVMVACPAHILGTTAPLPMRVMSISAIGRMLMALQTPSHRQVDRVFAMVHEDVSGLGEVRDVLLACEQLPTYVGSFVGLLGAVMRFGRIRPEISLTGEQLADIRHPVQMIWGDDDPFGSVAVARRAMEFIPNGELNIVGGGHAPWFDQAEQVGDIAMRFLREHRRDGEC</sequence>
<dbReference type="InterPro" id="IPR000073">
    <property type="entry name" value="AB_hydrolase_1"/>
</dbReference>
<feature type="region of interest" description="Disordered" evidence="1">
    <location>
        <begin position="1"/>
        <end position="22"/>
    </location>
</feature>
<feature type="domain" description="AB hydrolase-1" evidence="2">
    <location>
        <begin position="74"/>
        <end position="308"/>
    </location>
</feature>
<dbReference type="RefSeq" id="WP_198966227.1">
    <property type="nucleotide sequence ID" value="NZ_AP022572.1"/>
</dbReference>
<accession>A0A7I7LLW0</accession>
<gene>
    <name evidence="3" type="primary">bioH</name>
    <name evidence="3" type="ORF">MSHO_61490</name>
</gene>
<dbReference type="EMBL" id="AP022572">
    <property type="protein sequence ID" value="BBX60804.1"/>
    <property type="molecule type" value="Genomic_DNA"/>
</dbReference>
<keyword evidence="4" id="KW-1185">Reference proteome</keyword>
<dbReference type="GO" id="GO:0003824">
    <property type="term" value="F:catalytic activity"/>
    <property type="evidence" value="ECO:0007669"/>
    <property type="project" value="UniProtKB-ARBA"/>
</dbReference>
<dbReference type="Gene3D" id="3.40.50.1820">
    <property type="entry name" value="alpha/beta hydrolase"/>
    <property type="match status" value="1"/>
</dbReference>
<dbReference type="PANTHER" id="PTHR46438">
    <property type="entry name" value="ALPHA/BETA-HYDROLASES SUPERFAMILY PROTEIN"/>
    <property type="match status" value="1"/>
</dbReference>
<reference evidence="3 4" key="1">
    <citation type="journal article" date="2019" name="Emerg. Microbes Infect.">
        <title>Comprehensive subspecies identification of 175 nontuberculous mycobacteria species based on 7547 genomic profiles.</title>
        <authorList>
            <person name="Matsumoto Y."/>
            <person name="Kinjo T."/>
            <person name="Motooka D."/>
            <person name="Nabeya D."/>
            <person name="Jung N."/>
            <person name="Uechi K."/>
            <person name="Horii T."/>
            <person name="Iida T."/>
            <person name="Fujita J."/>
            <person name="Nakamura S."/>
        </authorList>
    </citation>
    <scope>NUCLEOTIDE SEQUENCE [LARGE SCALE GENOMIC DNA]</scope>
    <source>
        <strain evidence="3 4">JCM 12657</strain>
    </source>
</reference>
<dbReference type="Pfam" id="PF12697">
    <property type="entry name" value="Abhydrolase_6"/>
    <property type="match status" value="1"/>
</dbReference>
<dbReference type="KEGG" id="msho:MSHO_61490"/>
<dbReference type="Proteomes" id="UP000467164">
    <property type="component" value="Chromosome"/>
</dbReference>
<proteinExistence type="predicted"/>
<protein>
    <submittedName>
        <fullName evidence="3">Pimeloyl-[acyl-carrier protein] methyl ester esterase</fullName>
    </submittedName>
</protein>
<evidence type="ECO:0000313" key="3">
    <source>
        <dbReference type="EMBL" id="BBX60804.1"/>
    </source>
</evidence>
<dbReference type="SUPFAM" id="SSF53474">
    <property type="entry name" value="alpha/beta-Hydrolases"/>
    <property type="match status" value="1"/>
</dbReference>
<feature type="compositionally biased region" description="Polar residues" evidence="1">
    <location>
        <begin position="9"/>
        <end position="20"/>
    </location>
</feature>
<evidence type="ECO:0000313" key="4">
    <source>
        <dbReference type="Proteomes" id="UP000467164"/>
    </source>
</evidence>
<dbReference type="AlphaFoldDB" id="A0A7I7LLW0"/>
<evidence type="ECO:0000259" key="2">
    <source>
        <dbReference type="Pfam" id="PF12697"/>
    </source>
</evidence>
<name>A0A7I7LLW0_9MYCO</name>
<dbReference type="InterPro" id="IPR029058">
    <property type="entry name" value="AB_hydrolase_fold"/>
</dbReference>
<evidence type="ECO:0000256" key="1">
    <source>
        <dbReference type="SAM" id="MobiDB-lite"/>
    </source>
</evidence>
<organism evidence="3 4">
    <name type="scientific">Mycobacterium shottsii</name>
    <dbReference type="NCBI Taxonomy" id="133549"/>
    <lineage>
        <taxon>Bacteria</taxon>
        <taxon>Bacillati</taxon>
        <taxon>Actinomycetota</taxon>
        <taxon>Actinomycetes</taxon>
        <taxon>Mycobacteriales</taxon>
        <taxon>Mycobacteriaceae</taxon>
        <taxon>Mycobacterium</taxon>
        <taxon>Mycobacterium ulcerans group</taxon>
    </lineage>
</organism>